<comment type="caution">
    <text evidence="5">The sequence shown here is derived from an EMBL/GenBank/DDBJ whole genome shotgun (WGS) entry which is preliminary data.</text>
</comment>
<keyword evidence="2 3" id="KW-0732">Signal</keyword>
<dbReference type="RefSeq" id="WP_088604489.1">
    <property type="nucleotide sequence ID" value="NZ_NJIH01000009.1"/>
</dbReference>
<name>A0A225M820_9BURK</name>
<organism evidence="5 6">
    <name type="scientific">Candidimonas nitroreducens</name>
    <dbReference type="NCBI Taxonomy" id="683354"/>
    <lineage>
        <taxon>Bacteria</taxon>
        <taxon>Pseudomonadati</taxon>
        <taxon>Pseudomonadota</taxon>
        <taxon>Betaproteobacteria</taxon>
        <taxon>Burkholderiales</taxon>
        <taxon>Alcaligenaceae</taxon>
        <taxon>Candidimonas</taxon>
    </lineage>
</organism>
<dbReference type="Gene3D" id="3.90.76.10">
    <property type="entry name" value="Dipeptide-binding Protein, Domain 1"/>
    <property type="match status" value="1"/>
</dbReference>
<dbReference type="Gene3D" id="3.10.105.10">
    <property type="entry name" value="Dipeptide-binding Protein, Domain 3"/>
    <property type="match status" value="1"/>
</dbReference>
<evidence type="ECO:0000256" key="1">
    <source>
        <dbReference type="ARBA" id="ARBA00005695"/>
    </source>
</evidence>
<dbReference type="OrthoDB" id="9801799at2"/>
<feature type="chain" id="PRO_5012262655" evidence="3">
    <location>
        <begin position="23"/>
        <end position="505"/>
    </location>
</feature>
<evidence type="ECO:0000313" key="5">
    <source>
        <dbReference type="EMBL" id="OWT57485.1"/>
    </source>
</evidence>
<dbReference type="Pfam" id="PF00496">
    <property type="entry name" value="SBP_bac_5"/>
    <property type="match status" value="1"/>
</dbReference>
<dbReference type="GO" id="GO:0015833">
    <property type="term" value="P:peptide transport"/>
    <property type="evidence" value="ECO:0007669"/>
    <property type="project" value="TreeGrafter"/>
</dbReference>
<evidence type="ECO:0000259" key="4">
    <source>
        <dbReference type="Pfam" id="PF00496"/>
    </source>
</evidence>
<reference evidence="6" key="1">
    <citation type="submission" date="2017-06" db="EMBL/GenBank/DDBJ databases">
        <title>Herbaspirillum phytohormonus sp. nov., isolated from the root nodule of Robinia pseudoacacia in lead-zinc mine.</title>
        <authorList>
            <person name="Fan M."/>
            <person name="Lin Y."/>
        </authorList>
    </citation>
    <scope>NUCLEOTIDE SEQUENCE [LARGE SCALE GENOMIC DNA]</scope>
    <source>
        <strain evidence="6">SC-089</strain>
    </source>
</reference>
<dbReference type="GO" id="GO:0030288">
    <property type="term" value="C:outer membrane-bounded periplasmic space"/>
    <property type="evidence" value="ECO:0007669"/>
    <property type="project" value="UniProtKB-ARBA"/>
</dbReference>
<evidence type="ECO:0000256" key="3">
    <source>
        <dbReference type="SAM" id="SignalP"/>
    </source>
</evidence>
<dbReference type="Gene3D" id="3.40.190.10">
    <property type="entry name" value="Periplasmic binding protein-like II"/>
    <property type="match status" value="1"/>
</dbReference>
<accession>A0A225M820</accession>
<comment type="similarity">
    <text evidence="1">Belongs to the bacterial solute-binding protein 5 family.</text>
</comment>
<dbReference type="PIRSF" id="PIRSF002741">
    <property type="entry name" value="MppA"/>
    <property type="match status" value="1"/>
</dbReference>
<feature type="domain" description="Solute-binding protein family 5" evidence="4">
    <location>
        <begin position="66"/>
        <end position="421"/>
    </location>
</feature>
<proteinExistence type="inferred from homology"/>
<dbReference type="EMBL" id="NJIH01000009">
    <property type="protein sequence ID" value="OWT57485.1"/>
    <property type="molecule type" value="Genomic_DNA"/>
</dbReference>
<gene>
    <name evidence="5" type="ORF">CEY11_16385</name>
</gene>
<dbReference type="CDD" id="cd08511">
    <property type="entry name" value="PBP2_NikA_DppA_OppA_like_5"/>
    <property type="match status" value="1"/>
</dbReference>
<dbReference type="InterPro" id="IPR039424">
    <property type="entry name" value="SBP_5"/>
</dbReference>
<keyword evidence="6" id="KW-1185">Reference proteome</keyword>
<dbReference type="GO" id="GO:1904680">
    <property type="term" value="F:peptide transmembrane transporter activity"/>
    <property type="evidence" value="ECO:0007669"/>
    <property type="project" value="TreeGrafter"/>
</dbReference>
<feature type="signal peptide" evidence="3">
    <location>
        <begin position="1"/>
        <end position="22"/>
    </location>
</feature>
<dbReference type="Proteomes" id="UP000214603">
    <property type="component" value="Unassembled WGS sequence"/>
</dbReference>
<dbReference type="SUPFAM" id="SSF53850">
    <property type="entry name" value="Periplasmic binding protein-like II"/>
    <property type="match status" value="1"/>
</dbReference>
<dbReference type="AlphaFoldDB" id="A0A225M820"/>
<sequence>MKKIVLLAGGALLGAASVCSVAQTLRIGLQDDPDTLDPARARTYVSRIVFTSLCDKLVDIDAKLQFVPKLAKSWSWSADNKTLTMKLRDDVLFHDGTHFDAAAAKANLDRDMTLKGSQRRSELASVAEVDAPDPTTLVIKVKQPDATLLAQLSDRAGMMISPKSFGKADDVGAVARHPICSGPYEFVKRVQNDRIVLKKFDKYYDAKDYHFDQVVFLAIPDTTVRLQNLRSGGIDILERLNPSDIKTVKSDPSLSFKPVTGLGFQQFMFNVGNGPKAKTNPFANKLVRQAFQLTIDREAINQVIGNGTYPPAQQPFPLASPYHSDKFPVVKPDIAKAKALLKQAGMPVVKAELDFGNNTITSSTAEMVQAMAAQAGFQLTLRPTEYAAMLAEDSKGNFQIDLRGWSGRVDPDGNIFNFVTCKGPLNDGRYCNPEVDKLLRQARTVPDVASRKAIYDKAQAILQDELPSLYIYYVPWPFATRKQVQGFTPYPDGMIRLGGVTLSKS</sequence>
<protein>
    <submittedName>
        <fullName evidence="5">ABC transporter substrate-binding protein</fullName>
    </submittedName>
</protein>
<dbReference type="InterPro" id="IPR030678">
    <property type="entry name" value="Peptide/Ni-bd"/>
</dbReference>
<dbReference type="InterPro" id="IPR000914">
    <property type="entry name" value="SBP_5_dom"/>
</dbReference>
<dbReference type="GO" id="GO:0043190">
    <property type="term" value="C:ATP-binding cassette (ABC) transporter complex"/>
    <property type="evidence" value="ECO:0007669"/>
    <property type="project" value="InterPro"/>
</dbReference>
<evidence type="ECO:0000256" key="2">
    <source>
        <dbReference type="ARBA" id="ARBA00022729"/>
    </source>
</evidence>
<evidence type="ECO:0000313" key="6">
    <source>
        <dbReference type="Proteomes" id="UP000214603"/>
    </source>
</evidence>
<dbReference type="PANTHER" id="PTHR30290">
    <property type="entry name" value="PERIPLASMIC BINDING COMPONENT OF ABC TRANSPORTER"/>
    <property type="match status" value="1"/>
</dbReference>
<dbReference type="PANTHER" id="PTHR30290:SF38">
    <property type="entry name" value="D,D-DIPEPTIDE-BINDING PERIPLASMIC PROTEIN DDPA-RELATED"/>
    <property type="match status" value="1"/>
</dbReference>